<reference evidence="1" key="1">
    <citation type="submission" date="2020-07" db="EMBL/GenBank/DDBJ databases">
        <title>Huge and variable diversity of episymbiotic CPR bacteria and DPANN archaea in groundwater ecosystems.</title>
        <authorList>
            <person name="He C.Y."/>
            <person name="Keren R."/>
            <person name="Whittaker M."/>
            <person name="Farag I.F."/>
            <person name="Doudna J."/>
            <person name="Cate J.H.D."/>
            <person name="Banfield J.F."/>
        </authorList>
    </citation>
    <scope>NUCLEOTIDE SEQUENCE</scope>
    <source>
        <strain evidence="1">NC_groundwater_1370_Ag_S-0.2um_69_93</strain>
    </source>
</reference>
<evidence type="ECO:0000313" key="1">
    <source>
        <dbReference type="EMBL" id="MBI4251363.1"/>
    </source>
</evidence>
<dbReference type="AlphaFoldDB" id="A0A933E8T3"/>
<dbReference type="EMBL" id="JACQRX010000125">
    <property type="protein sequence ID" value="MBI4251363.1"/>
    <property type="molecule type" value="Genomic_DNA"/>
</dbReference>
<protein>
    <submittedName>
        <fullName evidence="1">Uncharacterized protein</fullName>
    </submittedName>
</protein>
<gene>
    <name evidence="1" type="ORF">HY618_02800</name>
</gene>
<dbReference type="Proteomes" id="UP000752292">
    <property type="component" value="Unassembled WGS sequence"/>
</dbReference>
<evidence type="ECO:0000313" key="2">
    <source>
        <dbReference type="Proteomes" id="UP000752292"/>
    </source>
</evidence>
<name>A0A933E8T3_UNCTE</name>
<comment type="caution">
    <text evidence="1">The sequence shown here is derived from an EMBL/GenBank/DDBJ whole genome shotgun (WGS) entry which is preliminary data.</text>
</comment>
<sequence>MNARARRIMRGDKGLWLGLVLLALFLGGCGEEAPKKPAVSANLCAYLPNGLVTGPYDTERECATARANMPGGVCRKCEEKKGN</sequence>
<proteinExistence type="predicted"/>
<dbReference type="PROSITE" id="PS51257">
    <property type="entry name" value="PROKAR_LIPOPROTEIN"/>
    <property type="match status" value="1"/>
</dbReference>
<organism evidence="1 2">
    <name type="scientific">Tectimicrobiota bacterium</name>
    <dbReference type="NCBI Taxonomy" id="2528274"/>
    <lineage>
        <taxon>Bacteria</taxon>
        <taxon>Pseudomonadati</taxon>
        <taxon>Nitrospinota/Tectimicrobiota group</taxon>
        <taxon>Candidatus Tectimicrobiota</taxon>
    </lineage>
</organism>
<accession>A0A933E8T3</accession>